<sequence length="176" mass="19850">MDLVRLAASDRRTDMRAAKRFGDPYDEYWCVFDVDEHANLSDALEMARANEVKIALSNPCLEQWFLLHFREQTAHLDRRQAQKLAYEYLSCGKSMTDAAQALLDARYEDAKNRARHLITRHLQNGTPFPANPSSNMFELMETIAKGGSVPGSGLPKIPPMTSSVLTDHMPSPRLAK</sequence>
<reference evidence="2 3" key="1">
    <citation type="submission" date="2016-01" db="EMBL/GenBank/DDBJ databases">
        <title>The new phylogeny of the genus Mycobacterium.</title>
        <authorList>
            <person name="Tarcisio F."/>
            <person name="Conor M."/>
            <person name="Antonella G."/>
            <person name="Elisabetta G."/>
            <person name="Giulia F.S."/>
            <person name="Sara T."/>
            <person name="Anna F."/>
            <person name="Clotilde B."/>
            <person name="Roberto B."/>
            <person name="Veronica D.S."/>
            <person name="Fabio R."/>
            <person name="Monica P."/>
            <person name="Olivier J."/>
            <person name="Enrico T."/>
            <person name="Nicola S."/>
        </authorList>
    </citation>
    <scope>NUCLEOTIDE SEQUENCE [LARGE SCALE GENOMIC DNA]</scope>
    <source>
        <strain evidence="2 3">DSM 45176</strain>
    </source>
</reference>
<name>A0A1X2DCL3_9MYCO</name>
<dbReference type="Pfam" id="PF13707">
    <property type="entry name" value="RloB"/>
    <property type="match status" value="1"/>
</dbReference>
<evidence type="ECO:0000256" key="1">
    <source>
        <dbReference type="SAM" id="MobiDB-lite"/>
    </source>
</evidence>
<proteinExistence type="predicted"/>
<evidence type="ECO:0008006" key="4">
    <source>
        <dbReference type="Google" id="ProtNLM"/>
    </source>
</evidence>
<dbReference type="EMBL" id="LQPQ01000029">
    <property type="protein sequence ID" value="ORW85704.1"/>
    <property type="molecule type" value="Genomic_DNA"/>
</dbReference>
<comment type="caution">
    <text evidence="2">The sequence shown here is derived from an EMBL/GenBank/DDBJ whole genome shotgun (WGS) entry which is preliminary data.</text>
</comment>
<protein>
    <recommendedName>
        <fullName evidence="4">RloB-like protein</fullName>
    </recommendedName>
</protein>
<organism evidence="2 3">
    <name type="scientific">Mycobacterium riyadhense</name>
    <dbReference type="NCBI Taxonomy" id="486698"/>
    <lineage>
        <taxon>Bacteria</taxon>
        <taxon>Bacillati</taxon>
        <taxon>Actinomycetota</taxon>
        <taxon>Actinomycetes</taxon>
        <taxon>Mycobacteriales</taxon>
        <taxon>Mycobacteriaceae</taxon>
        <taxon>Mycobacterium</taxon>
    </lineage>
</organism>
<accession>A0A1X2DCL3</accession>
<keyword evidence="3" id="KW-1185">Reference proteome</keyword>
<evidence type="ECO:0000313" key="3">
    <source>
        <dbReference type="Proteomes" id="UP000193087"/>
    </source>
</evidence>
<feature type="region of interest" description="Disordered" evidence="1">
    <location>
        <begin position="151"/>
        <end position="176"/>
    </location>
</feature>
<dbReference type="Proteomes" id="UP000193087">
    <property type="component" value="Unassembled WGS sequence"/>
</dbReference>
<dbReference type="AlphaFoldDB" id="A0A1X2DCL3"/>
<dbReference type="InterPro" id="IPR025591">
    <property type="entry name" value="RloB"/>
</dbReference>
<gene>
    <name evidence="2" type="ORF">AWC22_11845</name>
</gene>
<evidence type="ECO:0000313" key="2">
    <source>
        <dbReference type="EMBL" id="ORW85704.1"/>
    </source>
</evidence>